<organism evidence="1 2">
    <name type="scientific">Chromobacterium haemolyticum</name>
    <dbReference type="NCBI Taxonomy" id="394935"/>
    <lineage>
        <taxon>Bacteria</taxon>
        <taxon>Pseudomonadati</taxon>
        <taxon>Pseudomonadota</taxon>
        <taxon>Betaproteobacteria</taxon>
        <taxon>Neisseriales</taxon>
        <taxon>Chromobacteriaceae</taxon>
        <taxon>Chromobacterium</taxon>
    </lineage>
</organism>
<protein>
    <submittedName>
        <fullName evidence="1">Uncharacterized protein</fullName>
    </submittedName>
</protein>
<keyword evidence="2" id="KW-1185">Reference proteome</keyword>
<name>A0ABS3GKD0_9NEIS</name>
<dbReference type="EMBL" id="JAFLRD010000006">
    <property type="protein sequence ID" value="MBO0415502.1"/>
    <property type="molecule type" value="Genomic_DNA"/>
</dbReference>
<dbReference type="Proteomes" id="UP000664349">
    <property type="component" value="Unassembled WGS sequence"/>
</dbReference>
<comment type="caution">
    <text evidence="1">The sequence shown here is derived from an EMBL/GenBank/DDBJ whole genome shotgun (WGS) entry which is preliminary data.</text>
</comment>
<proteinExistence type="predicted"/>
<dbReference type="RefSeq" id="WP_043590459.1">
    <property type="nucleotide sequence ID" value="NZ_JAEILV010000005.1"/>
</dbReference>
<evidence type="ECO:0000313" key="2">
    <source>
        <dbReference type="Proteomes" id="UP000664349"/>
    </source>
</evidence>
<accession>A0ABS3GKD0</accession>
<evidence type="ECO:0000313" key="1">
    <source>
        <dbReference type="EMBL" id="MBO0415502.1"/>
    </source>
</evidence>
<reference evidence="1 2" key="1">
    <citation type="submission" date="2021-03" db="EMBL/GenBank/DDBJ databases">
        <title>First Case of infection caused by Chromobacterium haemolyticum derived from water in China.</title>
        <authorList>
            <person name="Chen J."/>
            <person name="Liu C."/>
        </authorList>
    </citation>
    <scope>NUCLEOTIDE SEQUENCE [LARGE SCALE GENOMIC DNA]</scope>
    <source>
        <strain evidence="1 2">WJ-5</strain>
    </source>
</reference>
<gene>
    <name evidence="1" type="ORF">J1C50_08255</name>
</gene>
<sequence>MRPSSPAMLVVASNVDAADEADFNRWYDREHLEERVRLPGFISAARYLSEQAEHRYLGLYRAESLDCFSSDAYQDAFRHQTEWSQTNLRRMRQPMRRVCRVLAEVGQGSGRYLLMLPLSIMARADELAAQARAFGQAHIQSSGFVRSCLLWPDAKLSQPLPNESLSNRLLRPLLLMECSYEAARRRALELACLLLDGKEQDAARYDLKWKLFAEELKR</sequence>